<evidence type="ECO:0000313" key="5">
    <source>
        <dbReference type="EMBL" id="MBD0417018.1"/>
    </source>
</evidence>
<feature type="domain" description="HTH luxR-type" evidence="4">
    <location>
        <begin position="191"/>
        <end position="256"/>
    </location>
</feature>
<dbReference type="PANTHER" id="PTHR44688">
    <property type="entry name" value="DNA-BINDING TRANSCRIPTIONAL ACTIVATOR DEVR_DOSR"/>
    <property type="match status" value="1"/>
</dbReference>
<dbReference type="GO" id="GO:0003677">
    <property type="term" value="F:DNA binding"/>
    <property type="evidence" value="ECO:0007669"/>
    <property type="project" value="UniProtKB-KW"/>
</dbReference>
<dbReference type="PANTHER" id="PTHR44688:SF16">
    <property type="entry name" value="DNA-BINDING TRANSCRIPTIONAL ACTIVATOR DEVR_DOSR"/>
    <property type="match status" value="1"/>
</dbReference>
<reference evidence="5" key="1">
    <citation type="submission" date="2020-09" db="EMBL/GenBank/DDBJ databases">
        <title>Genome seq and assembly of Tianweitania sp.</title>
        <authorList>
            <person name="Chhetri G."/>
        </authorList>
    </citation>
    <scope>NUCLEOTIDE SEQUENCE</scope>
    <source>
        <strain evidence="5">Rool2</strain>
    </source>
</reference>
<comment type="caution">
    <text evidence="5">The sequence shown here is derived from an EMBL/GenBank/DDBJ whole genome shotgun (WGS) entry which is preliminary data.</text>
</comment>
<dbReference type="InterPro" id="IPR036388">
    <property type="entry name" value="WH-like_DNA-bd_sf"/>
</dbReference>
<organism evidence="5 6">
    <name type="scientific">Oryzicola mucosus</name>
    <dbReference type="NCBI Taxonomy" id="2767425"/>
    <lineage>
        <taxon>Bacteria</taxon>
        <taxon>Pseudomonadati</taxon>
        <taxon>Pseudomonadota</taxon>
        <taxon>Alphaproteobacteria</taxon>
        <taxon>Hyphomicrobiales</taxon>
        <taxon>Phyllobacteriaceae</taxon>
        <taxon>Oryzicola</taxon>
    </lineage>
</organism>
<keyword evidence="1" id="KW-0805">Transcription regulation</keyword>
<dbReference type="SUPFAM" id="SSF46894">
    <property type="entry name" value="C-terminal effector domain of the bipartite response regulators"/>
    <property type="match status" value="1"/>
</dbReference>
<dbReference type="InterPro" id="IPR000792">
    <property type="entry name" value="Tscrpt_reg_LuxR_C"/>
</dbReference>
<name>A0A8J6PMI8_9HYPH</name>
<dbReference type="PROSITE" id="PS50043">
    <property type="entry name" value="HTH_LUXR_2"/>
    <property type="match status" value="1"/>
</dbReference>
<evidence type="ECO:0000256" key="1">
    <source>
        <dbReference type="ARBA" id="ARBA00023015"/>
    </source>
</evidence>
<dbReference type="Proteomes" id="UP000643405">
    <property type="component" value="Unassembled WGS sequence"/>
</dbReference>
<dbReference type="RefSeq" id="WP_188166448.1">
    <property type="nucleotide sequence ID" value="NZ_JACVVX010000008.1"/>
</dbReference>
<keyword evidence="2" id="KW-0238">DNA-binding</keyword>
<dbReference type="EMBL" id="JACVVX010000008">
    <property type="protein sequence ID" value="MBD0417018.1"/>
    <property type="molecule type" value="Genomic_DNA"/>
</dbReference>
<protein>
    <recommendedName>
        <fullName evidence="4">HTH luxR-type domain-containing protein</fullName>
    </recommendedName>
</protein>
<keyword evidence="6" id="KW-1185">Reference proteome</keyword>
<evidence type="ECO:0000256" key="3">
    <source>
        <dbReference type="ARBA" id="ARBA00023163"/>
    </source>
</evidence>
<dbReference type="GO" id="GO:0006355">
    <property type="term" value="P:regulation of DNA-templated transcription"/>
    <property type="evidence" value="ECO:0007669"/>
    <property type="project" value="InterPro"/>
</dbReference>
<proteinExistence type="predicted"/>
<sequence>MAERDSTEPLTAAVAAIGTADFAERFLAVLRDIAGTDLCSAFEIGLDGAPHYVFAVGRHPEIPDFAESASLAYARNYWQRDRTTQRALVQSAGTVQLVRQAWNGITDPDYRRACYERGGIVERLTLYAGGARPLFASAYRTRTSGHSSPSEVEALGKAAGLIMAMLAKHLEMKHRPVEAGGMPLHEHARRLLDSGHALSEREAAVAAALFLGRTQREISEATGIALSSVITYRRRAYRKLCVSDRRGLAAFFHALDRRH</sequence>
<dbReference type="AlphaFoldDB" id="A0A8J6PMI8"/>
<evidence type="ECO:0000256" key="2">
    <source>
        <dbReference type="ARBA" id="ARBA00023125"/>
    </source>
</evidence>
<accession>A0A8J6PMI8</accession>
<gene>
    <name evidence="5" type="ORF">ICI42_20405</name>
</gene>
<dbReference type="Gene3D" id="1.10.10.10">
    <property type="entry name" value="Winged helix-like DNA-binding domain superfamily/Winged helix DNA-binding domain"/>
    <property type="match status" value="1"/>
</dbReference>
<dbReference type="SMART" id="SM00421">
    <property type="entry name" value="HTH_LUXR"/>
    <property type="match status" value="1"/>
</dbReference>
<evidence type="ECO:0000259" key="4">
    <source>
        <dbReference type="PROSITE" id="PS50043"/>
    </source>
</evidence>
<keyword evidence="3" id="KW-0804">Transcription</keyword>
<dbReference type="InterPro" id="IPR016032">
    <property type="entry name" value="Sig_transdc_resp-reg_C-effctor"/>
</dbReference>
<dbReference type="Pfam" id="PF00196">
    <property type="entry name" value="GerE"/>
    <property type="match status" value="1"/>
</dbReference>
<evidence type="ECO:0000313" key="6">
    <source>
        <dbReference type="Proteomes" id="UP000643405"/>
    </source>
</evidence>